<name>A0A7C4WF64_UNCW3</name>
<dbReference type="SMART" id="SM00563">
    <property type="entry name" value="PlsC"/>
    <property type="match status" value="1"/>
</dbReference>
<dbReference type="CDD" id="cd07989">
    <property type="entry name" value="LPLAT_AGPAT-like"/>
    <property type="match status" value="1"/>
</dbReference>
<sequence length="210" mass="24616">MKWYWRLGFILTLPLSFLFLKVKNRYYLPKGKAIIVCNHTSNFDPILVSLASLQELYFLAKKELFQVSRFFTWLIKTFNAISLDRTGIDLTALKKVEEVFKKNKKIVLFPEGTRSRNGKLGSFKDGASFLALKFNVPIVPCYIKGVRESFIPLLVDQDLKKLGSGKKKFRKIEVTFLRPIRILFSERNNWDKDLIKYLTKTIEERFKNYG</sequence>
<reference evidence="5" key="1">
    <citation type="journal article" date="2020" name="mSystems">
        <title>Genome- and Community-Level Interaction Insights into Carbon Utilization and Element Cycling Functions of Hydrothermarchaeota in Hydrothermal Sediment.</title>
        <authorList>
            <person name="Zhou Z."/>
            <person name="Liu Y."/>
            <person name="Xu W."/>
            <person name="Pan J."/>
            <person name="Luo Z.H."/>
            <person name="Li M."/>
        </authorList>
    </citation>
    <scope>NUCLEOTIDE SEQUENCE [LARGE SCALE GENOMIC DNA]</scope>
    <source>
        <strain evidence="5">SpSt-594</strain>
        <strain evidence="4">SpSt-655</strain>
    </source>
</reference>
<dbReference type="PANTHER" id="PTHR10434:SF40">
    <property type="entry name" value="1-ACYL-SN-GLYCEROL-3-PHOSPHATE ACYLTRANSFERASE"/>
    <property type="match status" value="1"/>
</dbReference>
<dbReference type="GO" id="GO:0006654">
    <property type="term" value="P:phosphatidic acid biosynthetic process"/>
    <property type="evidence" value="ECO:0007669"/>
    <property type="project" value="TreeGrafter"/>
</dbReference>
<feature type="domain" description="Phospholipid/glycerol acyltransferase" evidence="3">
    <location>
        <begin position="33"/>
        <end position="146"/>
    </location>
</feature>
<dbReference type="PANTHER" id="PTHR10434">
    <property type="entry name" value="1-ACYL-SN-GLYCEROL-3-PHOSPHATE ACYLTRANSFERASE"/>
    <property type="match status" value="1"/>
</dbReference>
<dbReference type="InterPro" id="IPR002123">
    <property type="entry name" value="Plipid/glycerol_acylTrfase"/>
</dbReference>
<dbReference type="GO" id="GO:0003841">
    <property type="term" value="F:1-acylglycerol-3-phosphate O-acyltransferase activity"/>
    <property type="evidence" value="ECO:0007669"/>
    <property type="project" value="TreeGrafter"/>
</dbReference>
<evidence type="ECO:0000313" key="4">
    <source>
        <dbReference type="EMBL" id="HGQ55001.1"/>
    </source>
</evidence>
<evidence type="ECO:0000256" key="1">
    <source>
        <dbReference type="ARBA" id="ARBA00022679"/>
    </source>
</evidence>
<dbReference type="EMBL" id="DTBX01000029">
    <property type="protein sequence ID" value="HGQ55001.1"/>
    <property type="molecule type" value="Genomic_DNA"/>
</dbReference>
<proteinExistence type="predicted"/>
<evidence type="ECO:0000259" key="3">
    <source>
        <dbReference type="SMART" id="SM00563"/>
    </source>
</evidence>
<dbReference type="EMBL" id="DSZH01000075">
    <property type="protein sequence ID" value="HGU47253.1"/>
    <property type="molecule type" value="Genomic_DNA"/>
</dbReference>
<gene>
    <name evidence="5" type="ORF">ENT60_01650</name>
    <name evidence="4" type="ORF">ENU28_00875</name>
</gene>
<comment type="caution">
    <text evidence="5">The sequence shown here is derived from an EMBL/GenBank/DDBJ whole genome shotgun (WGS) entry which is preliminary data.</text>
</comment>
<dbReference type="SUPFAM" id="SSF69593">
    <property type="entry name" value="Glycerol-3-phosphate (1)-acyltransferase"/>
    <property type="match status" value="1"/>
</dbReference>
<dbReference type="AlphaFoldDB" id="A0A7C4WF64"/>
<evidence type="ECO:0000313" key="5">
    <source>
        <dbReference type="EMBL" id="HGU47253.1"/>
    </source>
</evidence>
<dbReference type="Pfam" id="PF01553">
    <property type="entry name" value="Acyltransferase"/>
    <property type="match status" value="1"/>
</dbReference>
<keyword evidence="1 5" id="KW-0808">Transferase</keyword>
<evidence type="ECO:0000256" key="2">
    <source>
        <dbReference type="ARBA" id="ARBA00023315"/>
    </source>
</evidence>
<accession>A0A7C4WF64</accession>
<protein>
    <submittedName>
        <fullName evidence="5">1-acyl-sn-glycerol-3-phosphate acyltransferase</fullName>
    </submittedName>
</protein>
<organism evidence="5">
    <name type="scientific">candidate division WOR-3 bacterium</name>
    <dbReference type="NCBI Taxonomy" id="2052148"/>
    <lineage>
        <taxon>Bacteria</taxon>
        <taxon>Bacteria division WOR-3</taxon>
    </lineage>
</organism>
<keyword evidence="2 5" id="KW-0012">Acyltransferase</keyword>